<name>M0HMW9_HALEO</name>
<organism evidence="1 2">
    <name type="scientific">Haloferax elongans ATCC BAA-1513</name>
    <dbReference type="NCBI Taxonomy" id="1230453"/>
    <lineage>
        <taxon>Archaea</taxon>
        <taxon>Methanobacteriati</taxon>
        <taxon>Methanobacteriota</taxon>
        <taxon>Stenosarchaea group</taxon>
        <taxon>Halobacteria</taxon>
        <taxon>Halobacteriales</taxon>
        <taxon>Haloferacaceae</taxon>
        <taxon>Haloferax</taxon>
    </lineage>
</organism>
<comment type="caution">
    <text evidence="1">The sequence shown here is derived from an EMBL/GenBank/DDBJ whole genome shotgun (WGS) entry which is preliminary data.</text>
</comment>
<sequence length="139" mass="14182">MTSDDTIHPITNSSITLSALVRALADDVERVSGSTELQQHAPTEGRVAEISAGTPPYDVYIGTGDAWVAVASDLGLTTAISRTTPQDLTAGDAPAPAENGVEAVHDGTGTPVAGSYVSDPANNQWVGADDLTTGTTIAY</sequence>
<proteinExistence type="predicted"/>
<accession>M0HMW9</accession>
<evidence type="ECO:0000313" key="2">
    <source>
        <dbReference type="Proteomes" id="UP000011612"/>
    </source>
</evidence>
<keyword evidence="2" id="KW-1185">Reference proteome</keyword>
<gene>
    <name evidence="1" type="ORF">C453_12921</name>
</gene>
<dbReference type="PATRIC" id="fig|1230453.4.peg.2557"/>
<dbReference type="EMBL" id="AOLK01000020">
    <property type="protein sequence ID" value="ELZ84449.1"/>
    <property type="molecule type" value="Genomic_DNA"/>
</dbReference>
<dbReference type="STRING" id="1230453.C453_12921"/>
<dbReference type="Proteomes" id="UP000011612">
    <property type="component" value="Unassembled WGS sequence"/>
</dbReference>
<dbReference type="RefSeq" id="WP_008325009.1">
    <property type="nucleotide sequence ID" value="NZ_AOLK01000020.1"/>
</dbReference>
<evidence type="ECO:0000313" key="1">
    <source>
        <dbReference type="EMBL" id="ELZ84449.1"/>
    </source>
</evidence>
<dbReference type="OrthoDB" id="307361at2157"/>
<protein>
    <submittedName>
        <fullName evidence="1">Uncharacterized protein</fullName>
    </submittedName>
</protein>
<dbReference type="AlphaFoldDB" id="M0HMW9"/>
<reference evidence="1 2" key="1">
    <citation type="journal article" date="2014" name="PLoS Genet.">
        <title>Phylogenetically driven sequencing of extremely halophilic archaea reveals strategies for static and dynamic osmo-response.</title>
        <authorList>
            <person name="Becker E.A."/>
            <person name="Seitzer P.M."/>
            <person name="Tritt A."/>
            <person name="Larsen D."/>
            <person name="Krusor M."/>
            <person name="Yao A.I."/>
            <person name="Wu D."/>
            <person name="Madern D."/>
            <person name="Eisen J.A."/>
            <person name="Darling A.E."/>
            <person name="Facciotti M.T."/>
        </authorList>
    </citation>
    <scope>NUCLEOTIDE SEQUENCE [LARGE SCALE GENOMIC DNA]</scope>
    <source>
        <strain evidence="1 2">ATCC BAA-1513</strain>
    </source>
</reference>